<sequence>MNRKQTGSLSGIRTAALAAAAVLAAGALWGCGARAGGTGARADVVKDGRVQVTLWYSGGKTAAGVMEELIGDFNSSQQQYQVTGIQQADYDETYTKLAAAIAGKTGADAALLDSDKARSLAEKGLLAGLNPYFEADEELETEDFVPVFYDQCRLGDGTVFAMPAYGTTQVMYYNRELFDRAGIDPERIGTWQDLERAAEAVSGMGGEEKLYGWEPMWGPDNLVDIALSNGGSLLSADGTRVTINSDQWVESWELVRRGIHDAETMAIHSGGQGWEYWYQTMDDVLEGRAGGYTGSSGDQADLDFSVVGAMEQPGFGENPPAPVARVLQLVMVETGKAETKQGVYEFMKFFARPANQARWSMATGYIPVRASTLEDEGYKAYTQENPQALVPLSQAMHASPMPIDPTGGKIFDALEIAADKVEIENVPVREALDEACRTAQKALDEALK</sequence>
<dbReference type="InterPro" id="IPR006059">
    <property type="entry name" value="SBP"/>
</dbReference>
<dbReference type="PANTHER" id="PTHR43649:SF12">
    <property type="entry name" value="DIACETYLCHITOBIOSE BINDING PROTEIN DASA"/>
    <property type="match status" value="1"/>
</dbReference>
<dbReference type="Proteomes" id="UP000198508">
    <property type="component" value="Unassembled WGS sequence"/>
</dbReference>
<dbReference type="CDD" id="cd14748">
    <property type="entry name" value="PBP2_UgpB"/>
    <property type="match status" value="1"/>
</dbReference>
<evidence type="ECO:0000313" key="3">
    <source>
        <dbReference type="Proteomes" id="UP000198508"/>
    </source>
</evidence>
<dbReference type="Pfam" id="PF13416">
    <property type="entry name" value="SBP_bac_8"/>
    <property type="match status" value="1"/>
</dbReference>
<feature type="chain" id="PRO_5011755432" evidence="1">
    <location>
        <begin position="36"/>
        <end position="448"/>
    </location>
</feature>
<dbReference type="EMBL" id="FOIM01000004">
    <property type="protein sequence ID" value="SET30759.1"/>
    <property type="molecule type" value="Genomic_DNA"/>
</dbReference>
<name>A0A1I0DFD3_9FIRM</name>
<protein>
    <submittedName>
        <fullName evidence="2">Multiple sugar transport system substrate-binding protein</fullName>
    </submittedName>
</protein>
<dbReference type="RefSeq" id="WP_242956266.1">
    <property type="nucleotide sequence ID" value="NZ_DAINWJ010000133.1"/>
</dbReference>
<dbReference type="AlphaFoldDB" id="A0A1I0DFD3"/>
<dbReference type="PANTHER" id="PTHR43649">
    <property type="entry name" value="ARABINOSE-BINDING PROTEIN-RELATED"/>
    <property type="match status" value="1"/>
</dbReference>
<dbReference type="Gene3D" id="3.40.190.10">
    <property type="entry name" value="Periplasmic binding protein-like II"/>
    <property type="match status" value="1"/>
</dbReference>
<organism evidence="2 3">
    <name type="scientific">Enterocloster lavalensis</name>
    <dbReference type="NCBI Taxonomy" id="460384"/>
    <lineage>
        <taxon>Bacteria</taxon>
        <taxon>Bacillati</taxon>
        <taxon>Bacillota</taxon>
        <taxon>Clostridia</taxon>
        <taxon>Lachnospirales</taxon>
        <taxon>Lachnospiraceae</taxon>
        <taxon>Enterocloster</taxon>
    </lineage>
</organism>
<keyword evidence="3" id="KW-1185">Reference proteome</keyword>
<evidence type="ECO:0000313" key="2">
    <source>
        <dbReference type="EMBL" id="SET30759.1"/>
    </source>
</evidence>
<keyword evidence="2" id="KW-0762">Sugar transport</keyword>
<feature type="signal peptide" evidence="1">
    <location>
        <begin position="1"/>
        <end position="35"/>
    </location>
</feature>
<dbReference type="GeneID" id="93276245"/>
<dbReference type="SUPFAM" id="SSF53850">
    <property type="entry name" value="Periplasmic binding protein-like II"/>
    <property type="match status" value="1"/>
</dbReference>
<evidence type="ECO:0000256" key="1">
    <source>
        <dbReference type="SAM" id="SignalP"/>
    </source>
</evidence>
<accession>A0A1I0DFD3</accession>
<keyword evidence="1" id="KW-0732">Signal</keyword>
<gene>
    <name evidence="2" type="ORF">SAMN05216313_104149</name>
</gene>
<dbReference type="InterPro" id="IPR050490">
    <property type="entry name" value="Bact_solute-bd_prot1"/>
</dbReference>
<dbReference type="STRING" id="460384.SAMN05216313_104149"/>
<keyword evidence="2" id="KW-0813">Transport</keyword>
<reference evidence="3" key="1">
    <citation type="submission" date="2016-10" db="EMBL/GenBank/DDBJ databases">
        <authorList>
            <person name="Varghese N."/>
            <person name="Submissions S."/>
        </authorList>
    </citation>
    <scope>NUCLEOTIDE SEQUENCE [LARGE SCALE GENOMIC DNA]</scope>
    <source>
        <strain evidence="3">NLAE-zl-G277</strain>
    </source>
</reference>
<proteinExistence type="predicted"/>